<evidence type="ECO:0000313" key="3">
    <source>
        <dbReference type="EMBL" id="NJC33117.1"/>
    </source>
</evidence>
<dbReference type="PANTHER" id="PTHR30244">
    <property type="entry name" value="TRANSAMINASE"/>
    <property type="match status" value="1"/>
</dbReference>
<accession>A0ABX0XIF2</accession>
<dbReference type="Proteomes" id="UP000734218">
    <property type="component" value="Unassembled WGS sequence"/>
</dbReference>
<dbReference type="InterPro" id="IPR015421">
    <property type="entry name" value="PyrdxlP-dep_Trfase_major"/>
</dbReference>
<dbReference type="InterPro" id="IPR015422">
    <property type="entry name" value="PyrdxlP-dep_Trfase_small"/>
</dbReference>
<dbReference type="Gene3D" id="3.90.1150.10">
    <property type="entry name" value="Aspartate Aminotransferase, domain 1"/>
    <property type="match status" value="1"/>
</dbReference>
<keyword evidence="2" id="KW-0663">Pyridoxal phosphate</keyword>
<dbReference type="InterPro" id="IPR000653">
    <property type="entry name" value="DegT/StrS_aminotransferase"/>
</dbReference>
<dbReference type="SUPFAM" id="SSF53383">
    <property type="entry name" value="PLP-dependent transferases"/>
    <property type="match status" value="1"/>
</dbReference>
<dbReference type="PANTHER" id="PTHR30244:SF34">
    <property type="entry name" value="DTDP-4-AMINO-4,6-DIDEOXYGALACTOSE TRANSAMINASE"/>
    <property type="match status" value="1"/>
</dbReference>
<proteinExistence type="inferred from homology"/>
<comment type="similarity">
    <text evidence="1 2">Belongs to the DegT/DnrJ/EryC1 family.</text>
</comment>
<dbReference type="PIRSF" id="PIRSF000390">
    <property type="entry name" value="PLP_StrS"/>
    <property type="match status" value="1"/>
</dbReference>
<sequence>MHAINVFSPDFDVDDCLAEIRTCLERGWTGMGFKTDEFEAAFCQYAGLDHAHFLSSATAGLHLALEVLKRADGWADGDEVITTALTFVSTNHAILHAGLTPVFCDVDAMLCLDPDAIERAITPRTRAVMFVGLGGNAGQWDRVVALCRRHGLRLVLDAAHQSGTRLNGQAPARDADAAVFSFHAVKNLGTADGGMICLPDAKLDAAARRLSWLGIDKTTFERTAASGTYQWRYDVPEVGFKYHGNSVMAAIGLVQLRRLERDNAERRRLAGLYDARLAPVGGIDRVPMAAQCTPSRHLYQVEVADRDLVLDRLRGMNIHPGVHYQLNTRFAPYDRFSASLPRAEQASDQLLSLPLHVKMTDGDVQVVCDALADAVALPMAA</sequence>
<dbReference type="Pfam" id="PF01041">
    <property type="entry name" value="DegT_DnrJ_EryC1"/>
    <property type="match status" value="1"/>
</dbReference>
<dbReference type="InterPro" id="IPR015424">
    <property type="entry name" value="PyrdxlP-dep_Trfase"/>
</dbReference>
<gene>
    <name evidence="3" type="ORF">GGR88_000591</name>
</gene>
<evidence type="ECO:0000313" key="4">
    <source>
        <dbReference type="Proteomes" id="UP000734218"/>
    </source>
</evidence>
<evidence type="ECO:0000256" key="1">
    <source>
        <dbReference type="ARBA" id="ARBA00037999"/>
    </source>
</evidence>
<dbReference type="Gene3D" id="3.40.640.10">
    <property type="entry name" value="Type I PLP-dependent aspartate aminotransferase-like (Major domain)"/>
    <property type="match status" value="1"/>
</dbReference>
<protein>
    <submittedName>
        <fullName evidence="3">dTDP-4-amino-4,6-dideoxygalactose transaminase</fullName>
    </submittedName>
</protein>
<dbReference type="CDD" id="cd00616">
    <property type="entry name" value="AHBA_syn"/>
    <property type="match status" value="1"/>
</dbReference>
<keyword evidence="4" id="KW-1185">Reference proteome</keyword>
<name>A0ABX0XIF2_9SPHN</name>
<organism evidence="3 4">
    <name type="scientific">Sphingomonas jejuensis</name>
    <dbReference type="NCBI Taxonomy" id="904715"/>
    <lineage>
        <taxon>Bacteria</taxon>
        <taxon>Pseudomonadati</taxon>
        <taxon>Pseudomonadota</taxon>
        <taxon>Alphaproteobacteria</taxon>
        <taxon>Sphingomonadales</taxon>
        <taxon>Sphingomonadaceae</taxon>
        <taxon>Sphingomonas</taxon>
    </lineage>
</organism>
<reference evidence="3 4" key="1">
    <citation type="submission" date="2020-03" db="EMBL/GenBank/DDBJ databases">
        <title>Genomic Encyclopedia of Type Strains, Phase IV (KMG-IV): sequencing the most valuable type-strain genomes for metagenomic binning, comparative biology and taxonomic classification.</title>
        <authorList>
            <person name="Goeker M."/>
        </authorList>
    </citation>
    <scope>NUCLEOTIDE SEQUENCE [LARGE SCALE GENOMIC DNA]</scope>
    <source>
        <strain evidence="3 4">DSM 27651</strain>
    </source>
</reference>
<comment type="caution">
    <text evidence="3">The sequence shown here is derived from an EMBL/GenBank/DDBJ whole genome shotgun (WGS) entry which is preliminary data.</text>
</comment>
<dbReference type="RefSeq" id="WP_167952849.1">
    <property type="nucleotide sequence ID" value="NZ_JAATJE010000001.1"/>
</dbReference>
<evidence type="ECO:0000256" key="2">
    <source>
        <dbReference type="RuleBase" id="RU004508"/>
    </source>
</evidence>
<dbReference type="EMBL" id="JAATJE010000001">
    <property type="protein sequence ID" value="NJC33117.1"/>
    <property type="molecule type" value="Genomic_DNA"/>
</dbReference>